<dbReference type="RefSeq" id="WP_060534903.1">
    <property type="nucleotide sequence ID" value="NZ_CP013023.1"/>
</dbReference>
<dbReference type="OrthoDB" id="247151at2"/>
<dbReference type="PANTHER" id="PTHR43280">
    <property type="entry name" value="ARAC-FAMILY TRANSCRIPTIONAL REGULATOR"/>
    <property type="match status" value="1"/>
</dbReference>
<dbReference type="EMBL" id="CP013023">
    <property type="protein sequence ID" value="ANF96797.1"/>
    <property type="molecule type" value="Genomic_DNA"/>
</dbReference>
<dbReference type="Proteomes" id="UP000078148">
    <property type="component" value="Chromosome"/>
</dbReference>
<organism evidence="5 6">
    <name type="scientific">Paenibacillus bovis</name>
    <dbReference type="NCBI Taxonomy" id="1616788"/>
    <lineage>
        <taxon>Bacteria</taxon>
        <taxon>Bacillati</taxon>
        <taxon>Bacillota</taxon>
        <taxon>Bacilli</taxon>
        <taxon>Bacillales</taxon>
        <taxon>Paenibacillaceae</taxon>
        <taxon>Paenibacillus</taxon>
    </lineage>
</organism>
<dbReference type="SMART" id="SM00342">
    <property type="entry name" value="HTH_ARAC"/>
    <property type="match status" value="1"/>
</dbReference>
<protein>
    <recommendedName>
        <fullName evidence="4">HTH araC/xylS-type domain-containing protein</fullName>
    </recommendedName>
</protein>
<dbReference type="InterPro" id="IPR020449">
    <property type="entry name" value="Tscrpt_reg_AraC-type_HTH"/>
</dbReference>
<keyword evidence="2" id="KW-0238">DNA-binding</keyword>
<keyword evidence="1" id="KW-0805">Transcription regulation</keyword>
<keyword evidence="3" id="KW-0804">Transcription</keyword>
<sequence length="427" mass="49381">MNTEFLGLLRFMMKMLYVEYHMPMYILDMNGEMIDEYPIQPFNPLYADKLQGLALLTAQIPDDYPAVKATNFLEQYLMIPLHQDGMRQGTLVAGPFFHAIVPEELVKGIIRDYHLTFRQQDNVLEFYRRVPLISKERIYNAAVMIHYMLYQIQLDIAEVIQHTLYIDIVPGELPAVPDEPPSPYDNYEQHSQTSYHQNPEMEKVFLQYIREGRKEDLVKWELGFPTEKLGVLSKKSLLRSEKNLAICSITLATRAAMDGGVNAEIAYTLSDLHIQAIEECQTPAEVKIALQKCHTDFVDRVLECQRQRYSEEINICRNYIFNHLYEPIHLHQLADAAQLNADYLSQVFKRETGVSPVMYIQQARIEEAKRLIGLSVHSLAEIAAMLQFHDQSYFTKIFKKYVGITPKQYRKNPTGGERAALNAHQLA</sequence>
<evidence type="ECO:0000256" key="2">
    <source>
        <dbReference type="ARBA" id="ARBA00023125"/>
    </source>
</evidence>
<dbReference type="PROSITE" id="PS00041">
    <property type="entry name" value="HTH_ARAC_FAMILY_1"/>
    <property type="match status" value="1"/>
</dbReference>
<dbReference type="AlphaFoldDB" id="A0A172ZHM9"/>
<gene>
    <name evidence="5" type="ORF">AR543_12780</name>
</gene>
<keyword evidence="6" id="KW-1185">Reference proteome</keyword>
<evidence type="ECO:0000313" key="6">
    <source>
        <dbReference type="Proteomes" id="UP000078148"/>
    </source>
</evidence>
<evidence type="ECO:0000313" key="5">
    <source>
        <dbReference type="EMBL" id="ANF96797.1"/>
    </source>
</evidence>
<dbReference type="InterPro" id="IPR009057">
    <property type="entry name" value="Homeodomain-like_sf"/>
</dbReference>
<dbReference type="PROSITE" id="PS01124">
    <property type="entry name" value="HTH_ARAC_FAMILY_2"/>
    <property type="match status" value="1"/>
</dbReference>
<dbReference type="InterPro" id="IPR018062">
    <property type="entry name" value="HTH_AraC-typ_CS"/>
</dbReference>
<dbReference type="PRINTS" id="PR00032">
    <property type="entry name" value="HTHARAC"/>
</dbReference>
<dbReference type="GO" id="GO:0003700">
    <property type="term" value="F:DNA-binding transcription factor activity"/>
    <property type="evidence" value="ECO:0007669"/>
    <property type="project" value="InterPro"/>
</dbReference>
<dbReference type="STRING" id="1616788.AR543_12780"/>
<dbReference type="InterPro" id="IPR018060">
    <property type="entry name" value="HTH_AraC"/>
</dbReference>
<reference evidence="6" key="1">
    <citation type="submission" date="2015-10" db="EMBL/GenBank/DDBJ databases">
        <title>Genome of Paenibacillus bovis sp. nov.</title>
        <authorList>
            <person name="Wu Z."/>
            <person name="Gao C."/>
            <person name="Liu Z."/>
            <person name="Zheng H."/>
        </authorList>
    </citation>
    <scope>NUCLEOTIDE SEQUENCE [LARGE SCALE GENOMIC DNA]</scope>
    <source>
        <strain evidence="6">BD3526</strain>
    </source>
</reference>
<dbReference type="SUPFAM" id="SSF46689">
    <property type="entry name" value="Homeodomain-like"/>
    <property type="match status" value="2"/>
</dbReference>
<dbReference type="KEGG" id="pbv:AR543_12780"/>
<feature type="domain" description="HTH araC/xylS-type" evidence="4">
    <location>
        <begin position="314"/>
        <end position="412"/>
    </location>
</feature>
<evidence type="ECO:0000259" key="4">
    <source>
        <dbReference type="PROSITE" id="PS01124"/>
    </source>
</evidence>
<evidence type="ECO:0000256" key="1">
    <source>
        <dbReference type="ARBA" id="ARBA00023015"/>
    </source>
</evidence>
<name>A0A172ZHM9_9BACL</name>
<proteinExistence type="predicted"/>
<dbReference type="PANTHER" id="PTHR43280:SF34">
    <property type="entry name" value="ARAC-FAMILY TRANSCRIPTIONAL REGULATOR"/>
    <property type="match status" value="1"/>
</dbReference>
<evidence type="ECO:0000256" key="3">
    <source>
        <dbReference type="ARBA" id="ARBA00023163"/>
    </source>
</evidence>
<dbReference type="GO" id="GO:0043565">
    <property type="term" value="F:sequence-specific DNA binding"/>
    <property type="evidence" value="ECO:0007669"/>
    <property type="project" value="InterPro"/>
</dbReference>
<dbReference type="Pfam" id="PF12833">
    <property type="entry name" value="HTH_18"/>
    <property type="match status" value="1"/>
</dbReference>
<reference evidence="5 6" key="2">
    <citation type="journal article" date="2016" name="Int. J. Syst. Evol. Microbiol.">
        <title>Paenibacillus bovis sp. nov., isolated from raw yak (Bos grunniens) milk.</title>
        <authorList>
            <person name="Gao C."/>
            <person name="Han J."/>
            <person name="Liu Z."/>
            <person name="Xu X."/>
            <person name="Hang F."/>
            <person name="Wu Z."/>
        </authorList>
    </citation>
    <scope>NUCLEOTIDE SEQUENCE [LARGE SCALE GENOMIC DNA]</scope>
    <source>
        <strain evidence="5 6">BD3526</strain>
    </source>
</reference>
<accession>A0A172ZHM9</accession>
<dbReference type="Gene3D" id="1.10.10.60">
    <property type="entry name" value="Homeodomain-like"/>
    <property type="match status" value="2"/>
</dbReference>